<keyword evidence="2" id="KW-0472">Membrane</keyword>
<sequence length="121" mass="12762">MRKFIWWGTGIAIALWSIVAFIAYSLIDLFGSSAAGMSNVPGFTPDPYSFGWFADALHSLGLSVVFLVWLVGALGILAGAGIGHAVSGGRRTSLPERRSWGSSIPSNPPAATGHRDHGHRG</sequence>
<evidence type="ECO:0000313" key="4">
    <source>
        <dbReference type="Proteomes" id="UP000298781"/>
    </source>
</evidence>
<evidence type="ECO:0000313" key="3">
    <source>
        <dbReference type="EMBL" id="QCI65518.1"/>
    </source>
</evidence>
<keyword evidence="2" id="KW-0812">Transmembrane</keyword>
<name>A0A4D7B4Y4_9HYPH</name>
<dbReference type="EMBL" id="CP039690">
    <property type="protein sequence ID" value="QCI65518.1"/>
    <property type="molecule type" value="Genomic_DNA"/>
</dbReference>
<accession>A0A4D7B4Y4</accession>
<reference evidence="3 4" key="1">
    <citation type="submission" date="2019-04" db="EMBL/GenBank/DDBJ databases">
        <title>Phreatobacter aquaticus sp. nov.</title>
        <authorList>
            <person name="Choi A."/>
        </authorList>
    </citation>
    <scope>NUCLEOTIDE SEQUENCE [LARGE SCALE GENOMIC DNA]</scope>
    <source>
        <strain evidence="3 4">KCTC 52518</strain>
    </source>
</reference>
<feature type="transmembrane region" description="Helical" evidence="2">
    <location>
        <begin position="5"/>
        <end position="27"/>
    </location>
</feature>
<dbReference type="Proteomes" id="UP000298781">
    <property type="component" value="Chromosome"/>
</dbReference>
<keyword evidence="2" id="KW-1133">Transmembrane helix</keyword>
<gene>
    <name evidence="3" type="ORF">E8M01_15680</name>
</gene>
<protein>
    <submittedName>
        <fullName evidence="3">Uncharacterized protein</fullName>
    </submittedName>
</protein>
<organism evidence="3 4">
    <name type="scientific">Phreatobacter stygius</name>
    <dbReference type="NCBI Taxonomy" id="1940610"/>
    <lineage>
        <taxon>Bacteria</taxon>
        <taxon>Pseudomonadati</taxon>
        <taxon>Pseudomonadota</taxon>
        <taxon>Alphaproteobacteria</taxon>
        <taxon>Hyphomicrobiales</taxon>
        <taxon>Phreatobacteraceae</taxon>
        <taxon>Phreatobacter</taxon>
    </lineage>
</organism>
<dbReference type="RefSeq" id="WP_136960964.1">
    <property type="nucleotide sequence ID" value="NZ_CP039690.1"/>
</dbReference>
<keyword evidence="4" id="KW-1185">Reference proteome</keyword>
<evidence type="ECO:0000256" key="2">
    <source>
        <dbReference type="SAM" id="Phobius"/>
    </source>
</evidence>
<dbReference type="AlphaFoldDB" id="A0A4D7B4Y4"/>
<proteinExistence type="predicted"/>
<dbReference type="KEGG" id="pstg:E8M01_15680"/>
<feature type="region of interest" description="Disordered" evidence="1">
    <location>
        <begin position="83"/>
        <end position="121"/>
    </location>
</feature>
<evidence type="ECO:0000256" key="1">
    <source>
        <dbReference type="SAM" id="MobiDB-lite"/>
    </source>
</evidence>
<feature type="transmembrane region" description="Helical" evidence="2">
    <location>
        <begin position="60"/>
        <end position="82"/>
    </location>
</feature>
<dbReference type="OrthoDB" id="8020423at2"/>